<dbReference type="Pfam" id="PF00703">
    <property type="entry name" value="Glyco_hydro_2"/>
    <property type="match status" value="1"/>
</dbReference>
<comment type="caution">
    <text evidence="8">The sequence shown here is derived from an EMBL/GenBank/DDBJ whole genome shotgun (WGS) entry which is preliminary data.</text>
</comment>
<dbReference type="InterPro" id="IPR036156">
    <property type="entry name" value="Beta-gal/glucu_dom_sf"/>
</dbReference>
<dbReference type="SUPFAM" id="SSF49303">
    <property type="entry name" value="beta-Galactosidase/glucuronidase domain"/>
    <property type="match status" value="1"/>
</dbReference>
<comment type="similarity">
    <text evidence="2">Belongs to the glycosyl hydrolase 2 family.</text>
</comment>
<dbReference type="Pfam" id="PF22666">
    <property type="entry name" value="Glyco_hydro_2_N2"/>
    <property type="match status" value="1"/>
</dbReference>
<reference evidence="8 9" key="1">
    <citation type="submission" date="2019-06" db="EMBL/GenBank/DDBJ databases">
        <title>Sequencing the genomes of 1000 actinobacteria strains.</title>
        <authorList>
            <person name="Klenk H.-P."/>
        </authorList>
    </citation>
    <scope>NUCLEOTIDE SEQUENCE [LARGE SCALE GENOMIC DNA]</scope>
    <source>
        <strain evidence="8 9">DSM 21947</strain>
    </source>
</reference>
<dbReference type="Gene3D" id="3.20.20.80">
    <property type="entry name" value="Glycosidases"/>
    <property type="match status" value="1"/>
</dbReference>
<dbReference type="Gene3D" id="2.60.40.10">
    <property type="entry name" value="Immunoglobulins"/>
    <property type="match status" value="1"/>
</dbReference>
<dbReference type="SUPFAM" id="SSF51445">
    <property type="entry name" value="(Trans)glycosidases"/>
    <property type="match status" value="1"/>
</dbReference>
<dbReference type="InterPro" id="IPR050887">
    <property type="entry name" value="Beta-mannosidase_GH2"/>
</dbReference>
<dbReference type="SUPFAM" id="SSF49785">
    <property type="entry name" value="Galactose-binding domain-like"/>
    <property type="match status" value="1"/>
</dbReference>
<dbReference type="Gene3D" id="2.60.120.260">
    <property type="entry name" value="Galactose-binding domain-like"/>
    <property type="match status" value="1"/>
</dbReference>
<keyword evidence="4" id="KW-0378">Hydrolase</keyword>
<keyword evidence="9" id="KW-1185">Reference proteome</keyword>
<dbReference type="AlphaFoldDB" id="A0A8H2K7H9"/>
<dbReference type="RefSeq" id="WP_246078163.1">
    <property type="nucleotide sequence ID" value="NZ_VFRA01000001.1"/>
</dbReference>
<comment type="catalytic activity">
    <reaction evidence="1">
        <text>Hydrolysis of terminal, non-reducing beta-D-mannose residues in beta-D-mannosides.</text>
        <dbReference type="EC" id="3.2.1.25"/>
    </reaction>
</comment>
<dbReference type="GO" id="GO:0005975">
    <property type="term" value="P:carbohydrate metabolic process"/>
    <property type="evidence" value="ECO:0007669"/>
    <property type="project" value="InterPro"/>
</dbReference>
<dbReference type="EMBL" id="VFRA01000001">
    <property type="protein sequence ID" value="TQO20268.1"/>
    <property type="molecule type" value="Genomic_DNA"/>
</dbReference>
<protein>
    <recommendedName>
        <fullName evidence="3">beta-mannosidase</fullName>
        <ecNumber evidence="3">3.2.1.25</ecNumber>
    </recommendedName>
</protein>
<dbReference type="PANTHER" id="PTHR43730">
    <property type="entry name" value="BETA-MANNOSIDASE"/>
    <property type="match status" value="1"/>
</dbReference>
<evidence type="ECO:0000256" key="4">
    <source>
        <dbReference type="ARBA" id="ARBA00022801"/>
    </source>
</evidence>
<dbReference type="InterPro" id="IPR054593">
    <property type="entry name" value="Beta-mannosidase-like_N2"/>
</dbReference>
<organism evidence="8 9">
    <name type="scientific">Rhodoglobus vestalii</name>
    <dbReference type="NCBI Taxonomy" id="193384"/>
    <lineage>
        <taxon>Bacteria</taxon>
        <taxon>Bacillati</taxon>
        <taxon>Actinomycetota</taxon>
        <taxon>Actinomycetes</taxon>
        <taxon>Micrococcales</taxon>
        <taxon>Microbacteriaceae</taxon>
        <taxon>Rhodoglobus</taxon>
    </lineage>
</organism>
<dbReference type="InterPro" id="IPR017853">
    <property type="entry name" value="GH"/>
</dbReference>
<evidence type="ECO:0000313" key="9">
    <source>
        <dbReference type="Proteomes" id="UP000316560"/>
    </source>
</evidence>
<proteinExistence type="inferred from homology"/>
<dbReference type="InterPro" id="IPR008979">
    <property type="entry name" value="Galactose-bd-like_sf"/>
</dbReference>
<sequence>MTLISSSLSLMNRRELNDGWTVHAESGPVSDQVSQRSVRAIVPGVVHLDLMVAGLIPDPYLDDNESALAWIGLVDWTYELTFSMDVDELAQSDRHELVFDGLDTVATVLLNGQTIAEVANQHRSYRLDVTELLQIGENGLTVAFRSPVRYANAESVKLGARPRPYSLPYEAIRKSACSFGWDWGIATYASGIWKPVRIESWSLARLATVQIQASPDGDGGRVHATVVVDRTVDIDLRVELRVEESTSLLVIPAGEREAVVSLTLESVERWWPIGYGEQALYDVSVELSADDRILDSASRRVGFRSVAWNTTPDAAGTPFQLEVNGQPVLVKGVNWIPDDAFPSRVDRARYERRLTQARDANINLIRVWGGGIYESEDFYDVCDELGLLTWQDFLFACAAYPEEEPLRSEVEAEAREVVARLGHRASLVLLTGNNENLWGFEDWAWKARLDGKTWGAYYYHDLFPRVISEIAPTVPYSPGSPFSPDAAHHPNDELNGSMHLWEQWNRRDWPTYAEHTPRFVAEFGWQGPPTWSTMTRSISDQPLTPESPGMIVHQKAMGGNAKLTSGLVPHFRVPEDVETWHWAMQLNQAHAVGFALDHFRSHWPHTSGAIVWQLNDCWPVTSWAAIDGDGHEKPLLRAITASFAPRVVSLHRRENGVVAAVGNDTSAQWSGELVVALQGFDGVEYGAVTLAVDVPPRSRQEVAIPEHLLAPDAAASTVLVAAVGAVRGYWYFAEPRDSTLEAPQLSVSVKQLSPGFALTITAANFVRDLTLLIDKIDPLASVDGGLVTLRAGESCTFTVRGVSTLDVAAVLAPEVARSANQLVVR</sequence>
<dbReference type="GO" id="GO:0004567">
    <property type="term" value="F:beta-mannosidase activity"/>
    <property type="evidence" value="ECO:0007669"/>
    <property type="project" value="UniProtKB-EC"/>
</dbReference>
<feature type="domain" description="Glycoside hydrolase family 2 immunoglobulin-like beta-sandwich" evidence="6">
    <location>
        <begin position="206"/>
        <end position="304"/>
    </location>
</feature>
<evidence type="ECO:0000259" key="6">
    <source>
        <dbReference type="Pfam" id="PF00703"/>
    </source>
</evidence>
<evidence type="ECO:0000256" key="1">
    <source>
        <dbReference type="ARBA" id="ARBA00000829"/>
    </source>
</evidence>
<dbReference type="InterPro" id="IPR006102">
    <property type="entry name" value="Ig-like_GH2"/>
</dbReference>
<name>A0A8H2K7H9_9MICO</name>
<dbReference type="Proteomes" id="UP000316560">
    <property type="component" value="Unassembled WGS sequence"/>
</dbReference>
<gene>
    <name evidence="8" type="ORF">FB472_1893</name>
</gene>
<dbReference type="InterPro" id="IPR013783">
    <property type="entry name" value="Ig-like_fold"/>
</dbReference>
<dbReference type="PANTHER" id="PTHR43730:SF1">
    <property type="entry name" value="BETA-MANNOSIDASE"/>
    <property type="match status" value="1"/>
</dbReference>
<keyword evidence="5" id="KW-0326">Glycosidase</keyword>
<evidence type="ECO:0000313" key="8">
    <source>
        <dbReference type="EMBL" id="TQO20268.1"/>
    </source>
</evidence>
<dbReference type="FunFam" id="3.20.20.80:FF:000050">
    <property type="entry name" value="Beta-mannosidase B"/>
    <property type="match status" value="1"/>
</dbReference>
<evidence type="ECO:0000259" key="7">
    <source>
        <dbReference type="Pfam" id="PF22666"/>
    </source>
</evidence>
<dbReference type="EC" id="3.2.1.25" evidence="3"/>
<evidence type="ECO:0000256" key="2">
    <source>
        <dbReference type="ARBA" id="ARBA00007401"/>
    </source>
</evidence>
<feature type="domain" description="Beta-mannosidase-like galactose-binding" evidence="7">
    <location>
        <begin position="32"/>
        <end position="194"/>
    </location>
</feature>
<evidence type="ECO:0000256" key="3">
    <source>
        <dbReference type="ARBA" id="ARBA00012754"/>
    </source>
</evidence>
<evidence type="ECO:0000256" key="5">
    <source>
        <dbReference type="ARBA" id="ARBA00023295"/>
    </source>
</evidence>
<accession>A0A8H2K7H9</accession>
<dbReference type="GO" id="GO:0006516">
    <property type="term" value="P:glycoprotein catabolic process"/>
    <property type="evidence" value="ECO:0007669"/>
    <property type="project" value="TreeGrafter"/>
</dbReference>